<evidence type="ECO:0000256" key="4">
    <source>
        <dbReference type="SAM" id="MobiDB-lite"/>
    </source>
</evidence>
<dbReference type="InterPro" id="IPR013785">
    <property type="entry name" value="Aldolase_TIM"/>
</dbReference>
<dbReference type="Gene3D" id="3.20.20.70">
    <property type="entry name" value="Aldolase class I"/>
    <property type="match status" value="1"/>
</dbReference>
<keyword evidence="7" id="KW-1185">Reference proteome</keyword>
<evidence type="ECO:0000313" key="7">
    <source>
        <dbReference type="Proteomes" id="UP001265550"/>
    </source>
</evidence>
<evidence type="ECO:0000256" key="3">
    <source>
        <dbReference type="ARBA" id="ARBA00023239"/>
    </source>
</evidence>
<keyword evidence="2" id="KW-0479">Metal-binding</keyword>
<dbReference type="Proteomes" id="UP001265550">
    <property type="component" value="Unassembled WGS sequence"/>
</dbReference>
<dbReference type="PANTHER" id="PTHR42738:SF7">
    <property type="entry name" value="HYDROXYMETHYLGLUTARYL-COA LYASE"/>
    <property type="match status" value="1"/>
</dbReference>
<feature type="region of interest" description="Disordered" evidence="4">
    <location>
        <begin position="1"/>
        <end position="22"/>
    </location>
</feature>
<name>A0ABU1VGQ1_9BURK</name>
<evidence type="ECO:0000259" key="5">
    <source>
        <dbReference type="PROSITE" id="PS50991"/>
    </source>
</evidence>
<reference evidence="6 7" key="1">
    <citation type="submission" date="2023-07" db="EMBL/GenBank/DDBJ databases">
        <title>Sorghum-associated microbial communities from plants grown in Nebraska, USA.</title>
        <authorList>
            <person name="Schachtman D."/>
        </authorList>
    </citation>
    <scope>NUCLEOTIDE SEQUENCE [LARGE SCALE GENOMIC DNA]</scope>
    <source>
        <strain evidence="6 7">BE240</strain>
    </source>
</reference>
<gene>
    <name evidence="6" type="ORF">J2X09_004252</name>
</gene>
<dbReference type="Pfam" id="PF00682">
    <property type="entry name" value="HMGL-like"/>
    <property type="match status" value="1"/>
</dbReference>
<evidence type="ECO:0000256" key="1">
    <source>
        <dbReference type="ARBA" id="ARBA00009405"/>
    </source>
</evidence>
<dbReference type="InterPro" id="IPR000891">
    <property type="entry name" value="PYR_CT"/>
</dbReference>
<feature type="domain" description="Pyruvate carboxyltransferase" evidence="5">
    <location>
        <begin position="8"/>
        <end position="288"/>
    </location>
</feature>
<dbReference type="PROSITE" id="PS50991">
    <property type="entry name" value="PYR_CT"/>
    <property type="match status" value="1"/>
</dbReference>
<dbReference type="NCBIfam" id="NF004283">
    <property type="entry name" value="PRK05692.1"/>
    <property type="match status" value="1"/>
</dbReference>
<proteinExistence type="inferred from homology"/>
<accession>A0ABU1VGQ1</accession>
<keyword evidence="3" id="KW-0456">Lyase</keyword>
<organism evidence="6 7">
    <name type="scientific">Hydrogenophaga laconesensis</name>
    <dbReference type="NCBI Taxonomy" id="1805971"/>
    <lineage>
        <taxon>Bacteria</taxon>
        <taxon>Pseudomonadati</taxon>
        <taxon>Pseudomonadota</taxon>
        <taxon>Betaproteobacteria</taxon>
        <taxon>Burkholderiales</taxon>
        <taxon>Comamonadaceae</taxon>
        <taxon>Hydrogenophaga</taxon>
    </lineage>
</organism>
<sequence>MSNLPTSVEFHEEGPREGFQMEPKTYPRADRAALIDALSLSGLRQIQVASFVSARAVPQMADTSELFAAIIKRPGTRYTALWLNDNGFERARACEQVDLDGKLMFYTTEPFSQRNNNCSVAEMRERQLGWLDRYIALGIPVEKAYVITAFGCNLGGAVPLSVLTDQVRWLVDACADRRVPLPAVYLADTMGWANPEEIKRRVGAVRAIVPEAQIGLHLHDTRGVGGANVYAALQMGVRLFDSSVAGLGGCPFAGHTHGGAAGNICTEDMVFMCQELGIETGIDLEALIEASLLAERVIGRTLSGRVMHSGSLKGFRAGQRMQEICGAVR</sequence>
<comment type="caution">
    <text evidence="6">The sequence shown here is derived from an EMBL/GenBank/DDBJ whole genome shotgun (WGS) entry which is preliminary data.</text>
</comment>
<evidence type="ECO:0000313" key="6">
    <source>
        <dbReference type="EMBL" id="MDR7096495.1"/>
    </source>
</evidence>
<dbReference type="PANTHER" id="PTHR42738">
    <property type="entry name" value="HYDROXYMETHYLGLUTARYL-COA LYASE"/>
    <property type="match status" value="1"/>
</dbReference>
<protein>
    <submittedName>
        <fullName evidence="6">Isopropylmalate/homocitrate/citramalate synthase</fullName>
    </submittedName>
</protein>
<dbReference type="RefSeq" id="WP_182118929.1">
    <property type="nucleotide sequence ID" value="NZ_JAVDWE010000014.1"/>
</dbReference>
<dbReference type="SUPFAM" id="SSF51569">
    <property type="entry name" value="Aldolase"/>
    <property type="match status" value="1"/>
</dbReference>
<dbReference type="CDD" id="cd07938">
    <property type="entry name" value="DRE_TIM_HMGL"/>
    <property type="match status" value="1"/>
</dbReference>
<dbReference type="InterPro" id="IPR043594">
    <property type="entry name" value="HMGL"/>
</dbReference>
<evidence type="ECO:0000256" key="2">
    <source>
        <dbReference type="ARBA" id="ARBA00022723"/>
    </source>
</evidence>
<comment type="similarity">
    <text evidence="1">Belongs to the HMG-CoA lyase family.</text>
</comment>
<dbReference type="EMBL" id="JAVDWE010000014">
    <property type="protein sequence ID" value="MDR7096495.1"/>
    <property type="molecule type" value="Genomic_DNA"/>
</dbReference>